<dbReference type="RefSeq" id="WP_154419066.1">
    <property type="nucleotide sequence ID" value="NZ_VUNS01000014.1"/>
</dbReference>
<dbReference type="SUPFAM" id="SSF49344">
    <property type="entry name" value="CBD9-like"/>
    <property type="match status" value="1"/>
</dbReference>
<dbReference type="Proteomes" id="UP000435649">
    <property type="component" value="Unassembled WGS sequence"/>
</dbReference>
<dbReference type="EMBL" id="VUNS01000014">
    <property type="protein sequence ID" value="MST97952.1"/>
    <property type="molecule type" value="Genomic_DNA"/>
</dbReference>
<keyword evidence="6" id="KW-1185">Reference proteome</keyword>
<dbReference type="GO" id="GO:0005975">
    <property type="term" value="P:carbohydrate metabolic process"/>
    <property type="evidence" value="ECO:0007669"/>
    <property type="project" value="InterPro"/>
</dbReference>
<accession>A0A844G4W8</accession>
<feature type="domain" description="Glycoside hydrolase family 42 N-terminal" evidence="4">
    <location>
        <begin position="331"/>
        <end position="393"/>
    </location>
</feature>
<organism evidence="5 6">
    <name type="scientific">Victivallis lenta</name>
    <dbReference type="NCBI Taxonomy" id="2606640"/>
    <lineage>
        <taxon>Bacteria</taxon>
        <taxon>Pseudomonadati</taxon>
        <taxon>Lentisphaerota</taxon>
        <taxon>Lentisphaeria</taxon>
        <taxon>Victivallales</taxon>
        <taxon>Victivallaceae</taxon>
        <taxon>Victivallis</taxon>
    </lineage>
</organism>
<dbReference type="PANTHER" id="PTHR12631">
    <property type="entry name" value="ALPHA-L-IDURONIDASE"/>
    <property type="match status" value="1"/>
</dbReference>
<sequence length="1053" mass="119136">MKITKYPIFLFTLICFGCRLAAANLCEDASQWTLEGKSSDYSRLENAAAHGRNSLRLLYDFKIREGRDLSLIIKPKEPIVLNRDSRLSLWIYDTASAHRFYFMCRDAGGKTALFCYTENDFRSLRHNGWKEYGFSPAVDRCDIWGGNSKENPSLEFPVRLVAFWLDPVNRTRPQGELFLAGLSVDGAEVATRNVPPPFRKPEAGTNRKPVLTISGSGSGTLSWASERQLLRFRFQPGSRKFGTCGEEIAFLDPDGNLLARLLRQVDCDTAFERSIPLPGEVKGFYRIRYRLLRDGGILFESEAAGGHFVPVPQPPPEQARLGMGFWNDNPERAYSTLRKMGIRWLRTDAGWSWIEPKQGEFKWEGTDRSFRAAEQNGMSLLVTTQYIPKWAARQPYHQYGGNPEPAEWERFYRQLIERHGRQIAVYEIWNEPDTPYHWSGGAQAYAAHMERTAKVIRRYAPQAKISHAGLTGEEKLWRPFSEELMRYGVGSWFDIYSFHYGQGKSAPLHRRILEEAGLGSKPLWNTESGWGSADERILQTVRDFAAGVEKSFYFEFQSKVPQFAETGMMTSAFQPNPVMPMFLTLSRLLDGNEPVRALPFEPGEMYRIAPNRVIYRSEKGVTFRTDSKQLTHTDGFGRETVLTPVDGCVGVPSGGVSYLTLPKKFELLPAMLEFAGEVSPVAGTSNRIALTVCNPGRRELRAVLKLTGSRQWEIPEARQELILRPKERRQLELELRPDLLSSETPFRCDAVLEAEGKTVAFQSCSGTVRSPVASSVRAFFQGGRPGIRVDLRNLLKVPLATETVLRLPASWNSDSRRNVTLAPESTESFTVLFNDKVKVRKNQFYFIDVAVSALGASSHTEYRLNWIGIPEIAPGSAREGLPLEAELKERGNYVPDHNILETWLGPDDLSCRFSWGWSPEAIQMRWDVADDRHVSNSEPAFAWSGDSVQFWFDGRLYDLALIGGKSILYCHDGETGRKQMKLDIARNGARTVYDLEIFPEPGEVFRAGMNFSFSFCINDNDGEPTRKGWMYHFAKTGIGGERKNSPQVTLMAK</sequence>
<evidence type="ECO:0000256" key="2">
    <source>
        <dbReference type="ARBA" id="ARBA00023295"/>
    </source>
</evidence>
<keyword evidence="2" id="KW-0326">Glycosidase</keyword>
<protein>
    <recommendedName>
        <fullName evidence="4">Glycoside hydrolase family 42 N-terminal domain-containing protein</fullName>
    </recommendedName>
</protein>
<evidence type="ECO:0000256" key="1">
    <source>
        <dbReference type="ARBA" id="ARBA00022801"/>
    </source>
</evidence>
<dbReference type="InterPro" id="IPR013529">
    <property type="entry name" value="Glyco_hydro_42_N"/>
</dbReference>
<name>A0A844G4W8_9BACT</name>
<comment type="caution">
    <text evidence="5">The sequence shown here is derived from an EMBL/GenBank/DDBJ whole genome shotgun (WGS) entry which is preliminary data.</text>
</comment>
<dbReference type="SUPFAM" id="SSF51445">
    <property type="entry name" value="(Trans)glycosidases"/>
    <property type="match status" value="1"/>
</dbReference>
<keyword evidence="1" id="KW-0378">Hydrolase</keyword>
<dbReference type="GO" id="GO:0004565">
    <property type="term" value="F:beta-galactosidase activity"/>
    <property type="evidence" value="ECO:0007669"/>
    <property type="project" value="InterPro"/>
</dbReference>
<feature type="signal peptide" evidence="3">
    <location>
        <begin position="1"/>
        <end position="21"/>
    </location>
</feature>
<dbReference type="AlphaFoldDB" id="A0A844G4W8"/>
<evidence type="ECO:0000313" key="5">
    <source>
        <dbReference type="EMBL" id="MST97952.1"/>
    </source>
</evidence>
<evidence type="ECO:0000313" key="6">
    <source>
        <dbReference type="Proteomes" id="UP000435649"/>
    </source>
</evidence>
<dbReference type="InterPro" id="IPR017853">
    <property type="entry name" value="GH"/>
</dbReference>
<dbReference type="Pfam" id="PF02449">
    <property type="entry name" value="Glyco_hydro_42"/>
    <property type="match status" value="1"/>
</dbReference>
<dbReference type="GO" id="GO:0009341">
    <property type="term" value="C:beta-galactosidase complex"/>
    <property type="evidence" value="ECO:0007669"/>
    <property type="project" value="InterPro"/>
</dbReference>
<dbReference type="Gene3D" id="2.60.40.1190">
    <property type="match status" value="1"/>
</dbReference>
<keyword evidence="3" id="KW-0732">Signal</keyword>
<gene>
    <name evidence="5" type="ORF">FYJ85_12975</name>
</gene>
<proteinExistence type="predicted"/>
<evidence type="ECO:0000256" key="3">
    <source>
        <dbReference type="SAM" id="SignalP"/>
    </source>
</evidence>
<dbReference type="Gene3D" id="3.20.20.80">
    <property type="entry name" value="Glycosidases"/>
    <property type="match status" value="1"/>
</dbReference>
<dbReference type="PANTHER" id="PTHR12631:SF10">
    <property type="entry name" value="BETA-XYLOSIDASE-LIKE PROTEIN-RELATED"/>
    <property type="match status" value="1"/>
</dbReference>
<reference evidence="5 6" key="1">
    <citation type="submission" date="2019-08" db="EMBL/GenBank/DDBJ databases">
        <title>In-depth cultivation of the pig gut microbiome towards novel bacterial diversity and tailored functional studies.</title>
        <authorList>
            <person name="Wylensek D."/>
            <person name="Hitch T.C.A."/>
            <person name="Clavel T."/>
        </authorList>
    </citation>
    <scope>NUCLEOTIDE SEQUENCE [LARGE SCALE GENOMIC DNA]</scope>
    <source>
        <strain evidence="5 6">BBE-744-WT-12</strain>
    </source>
</reference>
<evidence type="ECO:0000259" key="4">
    <source>
        <dbReference type="Pfam" id="PF02449"/>
    </source>
</evidence>
<dbReference type="InterPro" id="IPR051923">
    <property type="entry name" value="Glycosyl_Hydrolase_39"/>
</dbReference>
<feature type="chain" id="PRO_5032277944" description="Glycoside hydrolase family 42 N-terminal domain-containing protein" evidence="3">
    <location>
        <begin position="22"/>
        <end position="1053"/>
    </location>
</feature>